<dbReference type="Proteomes" id="UP000657592">
    <property type="component" value="Unassembled WGS sequence"/>
</dbReference>
<evidence type="ECO:0008006" key="6">
    <source>
        <dbReference type="Google" id="ProtNLM"/>
    </source>
</evidence>
<dbReference type="PANTHER" id="PTHR30118:SF15">
    <property type="entry name" value="TRANSCRIPTIONAL REGULATORY PROTEIN"/>
    <property type="match status" value="1"/>
</dbReference>
<dbReference type="SUPFAM" id="SSF53850">
    <property type="entry name" value="Periplasmic binding protein-like II"/>
    <property type="match status" value="1"/>
</dbReference>
<dbReference type="Gene3D" id="3.40.190.10">
    <property type="entry name" value="Periplasmic binding protein-like II"/>
    <property type="match status" value="2"/>
</dbReference>
<accession>A0A917IHI5</accession>
<protein>
    <recommendedName>
        <fullName evidence="6">LysR substrate-binding domain-containing protein</fullName>
    </recommendedName>
</protein>
<name>A0A917IHI5_9MICO</name>
<evidence type="ECO:0000256" key="3">
    <source>
        <dbReference type="ARBA" id="ARBA00023163"/>
    </source>
</evidence>
<reference evidence="4" key="1">
    <citation type="journal article" date="2014" name="Int. J. Syst. Evol. Microbiol.">
        <title>Complete genome sequence of Corynebacterium casei LMG S-19264T (=DSM 44701T), isolated from a smear-ripened cheese.</title>
        <authorList>
            <consortium name="US DOE Joint Genome Institute (JGI-PGF)"/>
            <person name="Walter F."/>
            <person name="Albersmeier A."/>
            <person name="Kalinowski J."/>
            <person name="Ruckert C."/>
        </authorList>
    </citation>
    <scope>NUCLEOTIDE SEQUENCE</scope>
    <source>
        <strain evidence="4">CGMCC 1.15794</strain>
    </source>
</reference>
<keyword evidence="1" id="KW-0805">Transcription regulation</keyword>
<evidence type="ECO:0000256" key="1">
    <source>
        <dbReference type="ARBA" id="ARBA00023015"/>
    </source>
</evidence>
<reference evidence="4" key="2">
    <citation type="submission" date="2020-09" db="EMBL/GenBank/DDBJ databases">
        <authorList>
            <person name="Sun Q."/>
            <person name="Zhou Y."/>
        </authorList>
    </citation>
    <scope>NUCLEOTIDE SEQUENCE</scope>
    <source>
        <strain evidence="4">CGMCC 1.15794</strain>
    </source>
</reference>
<dbReference type="InterPro" id="IPR050389">
    <property type="entry name" value="LysR-type_TF"/>
</dbReference>
<keyword evidence="2" id="KW-0238">DNA-binding</keyword>
<evidence type="ECO:0000313" key="5">
    <source>
        <dbReference type="Proteomes" id="UP000657592"/>
    </source>
</evidence>
<dbReference type="GO" id="GO:0003677">
    <property type="term" value="F:DNA binding"/>
    <property type="evidence" value="ECO:0007669"/>
    <property type="project" value="UniProtKB-KW"/>
</dbReference>
<dbReference type="EMBL" id="BMJY01000011">
    <property type="protein sequence ID" value="GGH47203.1"/>
    <property type="molecule type" value="Genomic_DNA"/>
</dbReference>
<dbReference type="RefSeq" id="WP_229663237.1">
    <property type="nucleotide sequence ID" value="NZ_BMJY01000011.1"/>
</dbReference>
<evidence type="ECO:0000313" key="4">
    <source>
        <dbReference type="EMBL" id="GGH47203.1"/>
    </source>
</evidence>
<gene>
    <name evidence="4" type="ORF">GCM10010921_23780</name>
</gene>
<organism evidence="4 5">
    <name type="scientific">Microbacterium album</name>
    <dbReference type="NCBI Taxonomy" id="2053191"/>
    <lineage>
        <taxon>Bacteria</taxon>
        <taxon>Bacillati</taxon>
        <taxon>Actinomycetota</taxon>
        <taxon>Actinomycetes</taxon>
        <taxon>Micrococcales</taxon>
        <taxon>Microbacteriaceae</taxon>
        <taxon>Microbacterium</taxon>
    </lineage>
</organism>
<sequence length="95" mass="10584">MTVPGFLSVPFLVAESDMYAFVPSRVADVYRSDLDFVVAATPVQHPTLVEAVYWHPSKNDDPALRWIVKLLRTTAERIEFASEAGDVAVCQSTDR</sequence>
<keyword evidence="5" id="KW-1185">Reference proteome</keyword>
<keyword evidence="3" id="KW-0804">Transcription</keyword>
<dbReference type="PANTHER" id="PTHR30118">
    <property type="entry name" value="HTH-TYPE TRANSCRIPTIONAL REGULATOR LEUO-RELATED"/>
    <property type="match status" value="1"/>
</dbReference>
<evidence type="ECO:0000256" key="2">
    <source>
        <dbReference type="ARBA" id="ARBA00023125"/>
    </source>
</evidence>
<dbReference type="AlphaFoldDB" id="A0A917IHI5"/>
<comment type="caution">
    <text evidence="4">The sequence shown here is derived from an EMBL/GenBank/DDBJ whole genome shotgun (WGS) entry which is preliminary data.</text>
</comment>
<proteinExistence type="predicted"/>